<dbReference type="EMBL" id="OW152814">
    <property type="protein sequence ID" value="CAH2050294.1"/>
    <property type="molecule type" value="Genomic_DNA"/>
</dbReference>
<name>A0ABN8I827_9NEOP</name>
<gene>
    <name evidence="1" type="ORF">IPOD504_LOCUS7362</name>
</gene>
<keyword evidence="2" id="KW-1185">Reference proteome</keyword>
<reference evidence="1" key="1">
    <citation type="submission" date="2022-03" db="EMBL/GenBank/DDBJ databases">
        <authorList>
            <person name="Martin H S."/>
        </authorList>
    </citation>
    <scope>NUCLEOTIDE SEQUENCE</scope>
</reference>
<evidence type="ECO:0000313" key="1">
    <source>
        <dbReference type="EMBL" id="CAH2050294.1"/>
    </source>
</evidence>
<protein>
    <submittedName>
        <fullName evidence="1">Uncharacterized protein</fullName>
    </submittedName>
</protein>
<organism evidence="1 2">
    <name type="scientific">Iphiclides podalirius</name>
    <name type="common">scarce swallowtail</name>
    <dbReference type="NCBI Taxonomy" id="110791"/>
    <lineage>
        <taxon>Eukaryota</taxon>
        <taxon>Metazoa</taxon>
        <taxon>Ecdysozoa</taxon>
        <taxon>Arthropoda</taxon>
        <taxon>Hexapoda</taxon>
        <taxon>Insecta</taxon>
        <taxon>Pterygota</taxon>
        <taxon>Neoptera</taxon>
        <taxon>Endopterygota</taxon>
        <taxon>Lepidoptera</taxon>
        <taxon>Glossata</taxon>
        <taxon>Ditrysia</taxon>
        <taxon>Papilionoidea</taxon>
        <taxon>Papilionidae</taxon>
        <taxon>Papilioninae</taxon>
        <taxon>Iphiclides</taxon>
    </lineage>
</organism>
<evidence type="ECO:0000313" key="2">
    <source>
        <dbReference type="Proteomes" id="UP000837857"/>
    </source>
</evidence>
<proteinExistence type="predicted"/>
<feature type="non-terminal residue" evidence="1">
    <location>
        <position position="1"/>
    </location>
</feature>
<dbReference type="Proteomes" id="UP000837857">
    <property type="component" value="Chromosome 2"/>
</dbReference>
<sequence length="211" mass="22453">MTRIICGNGIPAATSVICTLGASDAECGTSFFTREHHAVPDVWVVVCDGLAYRYEPLDRAADGGTHSLDGSTARCLTPSRHQAADLNTKTKLMDAAVRGPRFVITRGSHLGLPARVIIVIGERVHIVNTRVALAGGARAIDSAPASTYARTCSVALRTAAAPRRSARVRRGTDGLLASIHSRPDSAPHTATLVNYTWPPNPRVTYAKSRFA</sequence>
<accession>A0ABN8I827</accession>